<protein>
    <submittedName>
        <fullName evidence="2">Uncharacterized protein</fullName>
    </submittedName>
</protein>
<evidence type="ECO:0000256" key="1">
    <source>
        <dbReference type="SAM" id="Phobius"/>
    </source>
</evidence>
<dbReference type="Proteomes" id="UP000659697">
    <property type="component" value="Unassembled WGS sequence"/>
</dbReference>
<keyword evidence="1" id="KW-0812">Transmembrane</keyword>
<comment type="caution">
    <text evidence="2">The sequence shown here is derived from an EMBL/GenBank/DDBJ whole genome shotgun (WGS) entry which is preliminary data.</text>
</comment>
<feature type="transmembrane region" description="Helical" evidence="1">
    <location>
        <begin position="52"/>
        <end position="73"/>
    </location>
</feature>
<keyword evidence="3" id="KW-1185">Reference proteome</keyword>
<dbReference type="EMBL" id="BNAO01000004">
    <property type="protein sequence ID" value="GHG70429.1"/>
    <property type="molecule type" value="Genomic_DNA"/>
</dbReference>
<feature type="transmembrane region" description="Helical" evidence="1">
    <location>
        <begin position="17"/>
        <end position="40"/>
    </location>
</feature>
<accession>A0ABQ3KZZ8</accession>
<keyword evidence="1" id="KW-0472">Membrane</keyword>
<sequence>MSIGVVVSSLALKPLSVIWFAQVANGILLPIITLCSLLAVNAPNLGQYRHNLLGLAVFAVTLMLSGRPLYLAFN</sequence>
<reference evidence="3" key="1">
    <citation type="journal article" date="2019" name="Int. J. Syst. Evol. Microbiol.">
        <title>The Global Catalogue of Microorganisms (GCM) 10K type strain sequencing project: providing services to taxonomists for standard genome sequencing and annotation.</title>
        <authorList>
            <consortium name="The Broad Institute Genomics Platform"/>
            <consortium name="The Broad Institute Genome Sequencing Center for Infectious Disease"/>
            <person name="Wu L."/>
            <person name="Ma J."/>
        </authorList>
    </citation>
    <scope>NUCLEOTIDE SEQUENCE [LARGE SCALE GENOMIC DNA]</scope>
    <source>
        <strain evidence="3">CGMCC 1.7003</strain>
    </source>
</reference>
<name>A0ABQ3KZZ8_9ALTE</name>
<dbReference type="RefSeq" id="WP_229833528.1">
    <property type="nucleotide sequence ID" value="NZ_BNAO01000004.1"/>
</dbReference>
<evidence type="ECO:0000313" key="2">
    <source>
        <dbReference type="EMBL" id="GHG70429.1"/>
    </source>
</evidence>
<proteinExistence type="predicted"/>
<organism evidence="2 3">
    <name type="scientific">Alishewanella longhuensis</name>
    <dbReference type="NCBI Taxonomy" id="1091037"/>
    <lineage>
        <taxon>Bacteria</taxon>
        <taxon>Pseudomonadati</taxon>
        <taxon>Pseudomonadota</taxon>
        <taxon>Gammaproteobacteria</taxon>
        <taxon>Alteromonadales</taxon>
        <taxon>Alteromonadaceae</taxon>
        <taxon>Alishewanella</taxon>
    </lineage>
</organism>
<evidence type="ECO:0000313" key="3">
    <source>
        <dbReference type="Proteomes" id="UP000659697"/>
    </source>
</evidence>
<keyword evidence="1" id="KW-1133">Transmembrane helix</keyword>
<gene>
    <name evidence="2" type="ORF">GCM10010919_21080</name>
</gene>